<evidence type="ECO:0000259" key="1">
    <source>
        <dbReference type="Pfam" id="PF13411"/>
    </source>
</evidence>
<reference evidence="2 3" key="1">
    <citation type="submission" date="2017-09" db="EMBL/GenBank/DDBJ databases">
        <title>Complete genome sequence of Janthinobacterium svalbardensis PAMC 27463.</title>
        <authorList>
            <person name="Cho Y.-J."/>
            <person name="Cho A."/>
            <person name="Kim O.-S."/>
            <person name="Lee J.-I."/>
        </authorList>
    </citation>
    <scope>NUCLEOTIDE SEQUENCE [LARGE SCALE GENOMIC DNA]</scope>
    <source>
        <strain evidence="2 3">PAMC 27463</strain>
    </source>
</reference>
<dbReference type="Proteomes" id="UP000218437">
    <property type="component" value="Chromosome"/>
</dbReference>
<gene>
    <name evidence="2" type="ORF">CNX70_09515</name>
</gene>
<name>A0A290WU35_9BURK</name>
<proteinExistence type="predicted"/>
<evidence type="ECO:0000313" key="3">
    <source>
        <dbReference type="Proteomes" id="UP000218437"/>
    </source>
</evidence>
<evidence type="ECO:0000313" key="2">
    <source>
        <dbReference type="EMBL" id="ATD60390.1"/>
    </source>
</evidence>
<dbReference type="Gene3D" id="1.10.1660.10">
    <property type="match status" value="1"/>
</dbReference>
<dbReference type="RefSeq" id="WP_096234494.1">
    <property type="nucleotide sequence ID" value="NZ_CP023422.1"/>
</dbReference>
<dbReference type="AlphaFoldDB" id="A0A290WU35"/>
<dbReference type="SUPFAM" id="SSF46955">
    <property type="entry name" value="Putative DNA-binding domain"/>
    <property type="match status" value="1"/>
</dbReference>
<protein>
    <recommendedName>
        <fullName evidence="1">HTH merR-type domain-containing protein</fullName>
    </recommendedName>
</protein>
<dbReference type="GO" id="GO:0006355">
    <property type="term" value="P:regulation of DNA-templated transcription"/>
    <property type="evidence" value="ECO:0007669"/>
    <property type="project" value="InterPro"/>
</dbReference>
<feature type="domain" description="HTH merR-type" evidence="1">
    <location>
        <begin position="11"/>
        <end position="42"/>
    </location>
</feature>
<organism evidence="2 3">
    <name type="scientific">Janthinobacterium svalbardensis</name>
    <dbReference type="NCBI Taxonomy" id="368607"/>
    <lineage>
        <taxon>Bacteria</taxon>
        <taxon>Pseudomonadati</taxon>
        <taxon>Pseudomonadota</taxon>
        <taxon>Betaproteobacteria</taxon>
        <taxon>Burkholderiales</taxon>
        <taxon>Oxalobacteraceae</taxon>
        <taxon>Janthinobacterium</taxon>
    </lineage>
</organism>
<accession>A0A290WU35</accession>
<sequence length="59" mass="6900">MNEDRIIYRQDLYKMLGVTSETLRRWVKENKLPPADVAITQRTLGWRLSTLQAAGIRLL</sequence>
<dbReference type="InterPro" id="IPR009061">
    <property type="entry name" value="DNA-bd_dom_put_sf"/>
</dbReference>
<keyword evidence="3" id="KW-1185">Reference proteome</keyword>
<dbReference type="InterPro" id="IPR000551">
    <property type="entry name" value="MerR-type_HTH_dom"/>
</dbReference>
<dbReference type="Pfam" id="PF13411">
    <property type="entry name" value="MerR_1"/>
    <property type="match status" value="1"/>
</dbReference>
<dbReference type="GO" id="GO:0003677">
    <property type="term" value="F:DNA binding"/>
    <property type="evidence" value="ECO:0007669"/>
    <property type="project" value="InterPro"/>
</dbReference>
<dbReference type="KEGG" id="jsv:CNX70_09515"/>
<dbReference type="EMBL" id="CP023422">
    <property type="protein sequence ID" value="ATD60390.1"/>
    <property type="molecule type" value="Genomic_DNA"/>
</dbReference>